<reference evidence="3" key="1">
    <citation type="submission" date="2022-03" db="EMBL/GenBank/DDBJ databases">
        <title>A functionally conserved STORR gene fusion in Papaver species that diverged 16.8 million years ago.</title>
        <authorList>
            <person name="Catania T."/>
        </authorList>
    </citation>
    <scope>NUCLEOTIDE SEQUENCE</scope>
    <source>
        <strain evidence="3">S-191538</strain>
    </source>
</reference>
<evidence type="ECO:0000313" key="3">
    <source>
        <dbReference type="EMBL" id="MCL7047971.1"/>
    </source>
</evidence>
<evidence type="ECO:0000259" key="2">
    <source>
        <dbReference type="SMART" id="SM01037"/>
    </source>
</evidence>
<dbReference type="PANTHER" id="PTHR31338">
    <property type="entry name" value="POLYKETIDE CYCLASE/DEHYDRASE AND LIPID TRANSPORT SUPERFAMILY PROTEIN"/>
    <property type="match status" value="1"/>
</dbReference>
<protein>
    <recommendedName>
        <fullName evidence="2">Bet v I/Major latex protein domain-containing protein</fullName>
    </recommendedName>
</protein>
<gene>
    <name evidence="3" type="ORF">MKW94_029243</name>
</gene>
<accession>A0AA42B2I4</accession>
<evidence type="ECO:0000256" key="1">
    <source>
        <dbReference type="ARBA" id="ARBA00038242"/>
    </source>
</evidence>
<dbReference type="Pfam" id="PF00407">
    <property type="entry name" value="Bet_v_1"/>
    <property type="match status" value="2"/>
</dbReference>
<feature type="domain" description="Bet v I/Major latex protein" evidence="2">
    <location>
        <begin position="143"/>
        <end position="271"/>
    </location>
</feature>
<comment type="caution">
    <text evidence="3">The sequence shown here is derived from an EMBL/GenBank/DDBJ whole genome shotgun (WGS) entry which is preliminary data.</text>
</comment>
<dbReference type="AlphaFoldDB" id="A0AA42B2I4"/>
<dbReference type="InterPro" id="IPR023393">
    <property type="entry name" value="START-like_dom_sf"/>
</dbReference>
<dbReference type="Proteomes" id="UP001177140">
    <property type="component" value="Unassembled WGS sequence"/>
</dbReference>
<dbReference type="CDD" id="cd07816">
    <property type="entry name" value="Bet_v1-like"/>
    <property type="match status" value="1"/>
</dbReference>
<keyword evidence="4" id="KW-1185">Reference proteome</keyword>
<proteinExistence type="inferred from homology"/>
<name>A0AA42B2I4_PAPNU</name>
<dbReference type="InterPro" id="IPR000916">
    <property type="entry name" value="Bet_v_I/MLP"/>
</dbReference>
<feature type="domain" description="Bet v I/Major latex protein" evidence="2">
    <location>
        <begin position="6"/>
        <end position="141"/>
    </location>
</feature>
<dbReference type="EMBL" id="JAJJMA010299272">
    <property type="protein sequence ID" value="MCL7047971.1"/>
    <property type="molecule type" value="Genomic_DNA"/>
</dbReference>
<dbReference type="InterPro" id="IPR052006">
    <property type="entry name" value="MLP-like"/>
</dbReference>
<dbReference type="PANTHER" id="PTHR31338:SF16">
    <property type="entry name" value="POLYKETIDE CYCLASE_DEHYDRASE AND LIPID TRANSPORT SUPERFAMILY PROTEIN"/>
    <property type="match status" value="1"/>
</dbReference>
<evidence type="ECO:0000313" key="4">
    <source>
        <dbReference type="Proteomes" id="UP001177140"/>
    </source>
</evidence>
<comment type="similarity">
    <text evidence="1">Belongs to the MLP family.</text>
</comment>
<dbReference type="Gene3D" id="3.30.530.20">
    <property type="match status" value="2"/>
</dbReference>
<dbReference type="GO" id="GO:0006952">
    <property type="term" value="P:defense response"/>
    <property type="evidence" value="ECO:0007669"/>
    <property type="project" value="InterPro"/>
</dbReference>
<dbReference type="SMART" id="SM01037">
    <property type="entry name" value="Bet_v_1"/>
    <property type="match status" value="2"/>
</dbReference>
<dbReference type="SUPFAM" id="SSF55961">
    <property type="entry name" value="Bet v1-like"/>
    <property type="match status" value="2"/>
</dbReference>
<organism evidence="3 4">
    <name type="scientific">Papaver nudicaule</name>
    <name type="common">Iceland poppy</name>
    <dbReference type="NCBI Taxonomy" id="74823"/>
    <lineage>
        <taxon>Eukaryota</taxon>
        <taxon>Viridiplantae</taxon>
        <taxon>Streptophyta</taxon>
        <taxon>Embryophyta</taxon>
        <taxon>Tracheophyta</taxon>
        <taxon>Spermatophyta</taxon>
        <taxon>Magnoliopsida</taxon>
        <taxon>Ranunculales</taxon>
        <taxon>Papaveraceae</taxon>
        <taxon>Papaveroideae</taxon>
        <taxon>Papaver</taxon>
    </lineage>
</organism>
<sequence>MADVSGLVGKLISESEVSSDADKFYKIFKYHEDIPKAVPHISTSVKVVEGHGTTSGCIKEWTYVHEGKELVLKEKTTYGDETREILQTGVEGGFMNDYKKFDVKVQVTPKADGHGSIVKWTIEYEKKNEDSPVPFPYLQRRRDKFYKIFKYHEDIPKAVPHISTSVKVVEGHGPIFMVCMVKNWFSNLKEKTTYGDESREILQTGVEGGFINDYKMFDVKVQVTPKADGHGSIVKWAIEYEKINEDSPVPFPYLILCYQMTEGLNTYLGASD</sequence>